<dbReference type="HOGENOM" id="CLU_051479_2_0_11"/>
<dbReference type="PANTHER" id="PTHR23026:SF123">
    <property type="entry name" value="NAD(P)H NITROREDUCTASE RV3131-RELATED"/>
    <property type="match status" value="1"/>
</dbReference>
<dbReference type="Proteomes" id="UP000001918">
    <property type="component" value="Chromosome"/>
</dbReference>
<dbReference type="RefSeq" id="WP_012850674.1">
    <property type="nucleotide sequence ID" value="NC_013510.1"/>
</dbReference>
<dbReference type="InterPro" id="IPR050627">
    <property type="entry name" value="Nitroreductase/BluB"/>
</dbReference>
<organism evidence="1 2">
    <name type="scientific">Thermomonospora curvata (strain ATCC 19995 / DSM 43183 / JCM 3096 / KCTC 9072 / NBRC 15933 / NCIMB 10081 / Henssen B9)</name>
    <dbReference type="NCBI Taxonomy" id="471852"/>
    <lineage>
        <taxon>Bacteria</taxon>
        <taxon>Bacillati</taxon>
        <taxon>Actinomycetota</taxon>
        <taxon>Actinomycetes</taxon>
        <taxon>Streptosporangiales</taxon>
        <taxon>Thermomonosporaceae</taxon>
        <taxon>Thermomonospora</taxon>
    </lineage>
</organism>
<dbReference type="GO" id="GO:0016491">
    <property type="term" value="F:oxidoreductase activity"/>
    <property type="evidence" value="ECO:0007669"/>
    <property type="project" value="InterPro"/>
</dbReference>
<dbReference type="OrthoDB" id="8156917at2"/>
<dbReference type="SUPFAM" id="SSF55469">
    <property type="entry name" value="FMN-dependent nitroreductase-like"/>
    <property type="match status" value="2"/>
</dbReference>
<dbReference type="NCBIfam" id="NF047509">
    <property type="entry name" value="Rv3131_FMN_oxido"/>
    <property type="match status" value="1"/>
</dbReference>
<protein>
    <submittedName>
        <fullName evidence="1">Nitroreductase</fullName>
    </submittedName>
</protein>
<evidence type="ECO:0000313" key="2">
    <source>
        <dbReference type="Proteomes" id="UP000001918"/>
    </source>
</evidence>
<dbReference type="Gene3D" id="3.40.109.10">
    <property type="entry name" value="NADH Oxidase"/>
    <property type="match status" value="2"/>
</dbReference>
<dbReference type="EMBL" id="CP001738">
    <property type="protein sequence ID" value="ACY95890.1"/>
    <property type="molecule type" value="Genomic_DNA"/>
</dbReference>
<dbReference type="KEGG" id="tcu:Tcur_0286"/>
<dbReference type="PANTHER" id="PTHR23026">
    <property type="entry name" value="NADPH NITROREDUCTASE"/>
    <property type="match status" value="1"/>
</dbReference>
<dbReference type="STRING" id="471852.Tcur_0286"/>
<proteinExistence type="predicted"/>
<dbReference type="AlphaFoldDB" id="D1A1G8"/>
<reference evidence="1 2" key="1">
    <citation type="journal article" date="2011" name="Stand. Genomic Sci.">
        <title>Complete genome sequence of Thermomonospora curvata type strain (B9).</title>
        <authorList>
            <person name="Chertkov O."/>
            <person name="Sikorski J."/>
            <person name="Nolan M."/>
            <person name="Lapidus A."/>
            <person name="Lucas S."/>
            <person name="Del Rio T.G."/>
            <person name="Tice H."/>
            <person name="Cheng J.F."/>
            <person name="Goodwin L."/>
            <person name="Pitluck S."/>
            <person name="Liolios K."/>
            <person name="Ivanova N."/>
            <person name="Mavromatis K."/>
            <person name="Mikhailova N."/>
            <person name="Ovchinnikova G."/>
            <person name="Pati A."/>
            <person name="Chen A."/>
            <person name="Palaniappan K."/>
            <person name="Djao O.D."/>
            <person name="Land M."/>
            <person name="Hauser L."/>
            <person name="Chang Y.J."/>
            <person name="Jeffries C.D."/>
            <person name="Brettin T."/>
            <person name="Han C."/>
            <person name="Detter J.C."/>
            <person name="Rohde M."/>
            <person name="Goker M."/>
            <person name="Woyke T."/>
            <person name="Bristow J."/>
            <person name="Eisen J.A."/>
            <person name="Markowitz V."/>
            <person name="Hugenholtz P."/>
            <person name="Klenk H.P."/>
            <person name="Kyrpides N.C."/>
        </authorList>
    </citation>
    <scope>NUCLEOTIDE SEQUENCE [LARGE SCALE GENOMIC DNA]</scope>
    <source>
        <strain evidence="2">ATCC 19995 / DSM 43183 / JCM 3096 / KCTC 9072 / NBRC 15933 / NCIMB 10081 / Henssen B9</strain>
    </source>
</reference>
<gene>
    <name evidence="1" type="ordered locus">Tcur_0286</name>
</gene>
<keyword evidence="2" id="KW-1185">Reference proteome</keyword>
<sequence>MAGRIAPPAQDQLLACIEAAVRAPSIHNSQPWQFLLLPDGVEVHSDPSRRLPAIDPAGRALHISLGAAVLNLRLALEHFGRRTRTELLPDPQDRRHVATVWAEEPQEPGRDVDELYGAIARRHTNRMPFQDVPPPQEDLQALTRAAEAEGAVLRFPEPGERDFLLSLARTSDERHRGDRAYRAELRLWTTDDPYREDGIPLTAVGPYSEGGLTTLRDLAPEREVPGRAAVRFEPEPTVGVLALPGEDGPLQWLRAGQAMQRVLLEATRRGLSTSVFTQALDDPELRRMLHRPGDHTTPYVGLRVGYGPPAPVTPRRPVDEVITFTRPVPIRPPRLS</sequence>
<name>D1A1G8_THECD</name>
<dbReference type="InterPro" id="IPR000415">
    <property type="entry name" value="Nitroreductase-like"/>
</dbReference>
<accession>D1A1G8</accession>
<dbReference type="eggNOG" id="COG0778">
    <property type="taxonomic scope" value="Bacteria"/>
</dbReference>
<evidence type="ECO:0000313" key="1">
    <source>
        <dbReference type="EMBL" id="ACY95890.1"/>
    </source>
</evidence>